<feature type="chain" id="PRO_5028834321" description="Hydrophobin" evidence="1">
    <location>
        <begin position="17"/>
        <end position="90"/>
    </location>
</feature>
<evidence type="ECO:0000313" key="2">
    <source>
        <dbReference type="EMBL" id="QLI74775.1"/>
    </source>
</evidence>
<accession>A0A7D5V4K5</accession>
<reference evidence="2 3" key="1">
    <citation type="submission" date="2020-07" db="EMBL/GenBank/DDBJ databases">
        <title>Telomere length de novo assembly of all 7 chromosomes of the fungus, Metarhizium brunneum, using a novel assembly pipeline.</title>
        <authorList>
            <person name="Saud z."/>
            <person name="Kortsinoglou A."/>
            <person name="Kouvelis V.N."/>
            <person name="Butt T.M."/>
        </authorList>
    </citation>
    <scope>NUCLEOTIDE SEQUENCE [LARGE SCALE GENOMIC DNA]</scope>
    <source>
        <strain evidence="2 3">4556</strain>
    </source>
</reference>
<dbReference type="GeneID" id="26243458"/>
<dbReference type="Proteomes" id="UP000510686">
    <property type="component" value="Chromosome 7"/>
</dbReference>
<proteinExistence type="predicted"/>
<evidence type="ECO:0000313" key="3">
    <source>
        <dbReference type="Proteomes" id="UP000510686"/>
    </source>
</evidence>
<protein>
    <recommendedName>
        <fullName evidence="4">Hydrophobin</fullName>
    </recommendedName>
</protein>
<dbReference type="AlphaFoldDB" id="A0A7D5V4K5"/>
<name>A0A7D5V4K5_9HYPO</name>
<feature type="signal peptide" evidence="1">
    <location>
        <begin position="1"/>
        <end position="16"/>
    </location>
</feature>
<keyword evidence="1" id="KW-0732">Signal</keyword>
<dbReference type="KEGG" id="mbrn:26243458"/>
<dbReference type="OrthoDB" id="8115477at2759"/>
<dbReference type="EMBL" id="CP058938">
    <property type="protein sequence ID" value="QLI74775.1"/>
    <property type="molecule type" value="Genomic_DNA"/>
</dbReference>
<evidence type="ECO:0008006" key="4">
    <source>
        <dbReference type="Google" id="ProtNLM"/>
    </source>
</evidence>
<organism evidence="2 3">
    <name type="scientific">Metarhizium brunneum</name>
    <dbReference type="NCBI Taxonomy" id="500148"/>
    <lineage>
        <taxon>Eukaryota</taxon>
        <taxon>Fungi</taxon>
        <taxon>Dikarya</taxon>
        <taxon>Ascomycota</taxon>
        <taxon>Pezizomycotina</taxon>
        <taxon>Sordariomycetes</taxon>
        <taxon>Hypocreomycetidae</taxon>
        <taxon>Hypocreales</taxon>
        <taxon>Clavicipitaceae</taxon>
        <taxon>Metarhizium</taxon>
    </lineage>
</organism>
<keyword evidence="3" id="KW-1185">Reference proteome</keyword>
<evidence type="ECO:0000256" key="1">
    <source>
        <dbReference type="SAM" id="SignalP"/>
    </source>
</evidence>
<sequence length="90" mass="8934">MKFVATVLTLAAVATAAPAELVARTGGACSINGNNDGKITCCNAGIPILGQLLCNIAVLGSNCNAGQSTYCCNSQSSGGLINVDVSCIKL</sequence>
<dbReference type="RefSeq" id="XP_014544071.1">
    <property type="nucleotide sequence ID" value="XM_014688585.1"/>
</dbReference>
<gene>
    <name evidence="2" type="ORF">G6M90_00g107720</name>
</gene>